<evidence type="ECO:0000313" key="2">
    <source>
        <dbReference type="Proteomes" id="UP000015523"/>
    </source>
</evidence>
<dbReference type="Proteomes" id="UP000015523">
    <property type="component" value="Unassembled WGS sequence"/>
</dbReference>
<dbReference type="eggNOG" id="ENOG5031BPV">
    <property type="taxonomic scope" value="Bacteria"/>
</dbReference>
<name>T0J1X9_9SPHN</name>
<dbReference type="OrthoDB" id="7595073at2"/>
<dbReference type="PATRIC" id="fig|1346791.3.peg.2302"/>
<accession>T0J1X9</accession>
<keyword evidence="2" id="KW-1185">Reference proteome</keyword>
<proteinExistence type="predicted"/>
<protein>
    <submittedName>
        <fullName evidence="1">Uncharacterized protein</fullName>
    </submittedName>
</protein>
<organism evidence="1 2">
    <name type="scientific">Sphingobium ummariense RL-3</name>
    <dbReference type="NCBI Taxonomy" id="1346791"/>
    <lineage>
        <taxon>Bacteria</taxon>
        <taxon>Pseudomonadati</taxon>
        <taxon>Pseudomonadota</taxon>
        <taxon>Alphaproteobacteria</taxon>
        <taxon>Sphingomonadales</taxon>
        <taxon>Sphingomonadaceae</taxon>
        <taxon>Sphingobium</taxon>
    </lineage>
</organism>
<comment type="caution">
    <text evidence="1">The sequence shown here is derived from an EMBL/GenBank/DDBJ whole genome shotgun (WGS) entry which is preliminary data.</text>
</comment>
<dbReference type="AlphaFoldDB" id="T0J1X9"/>
<dbReference type="EMBL" id="AUWY01000081">
    <property type="protein sequence ID" value="EQB31971.1"/>
    <property type="molecule type" value="Genomic_DNA"/>
</dbReference>
<sequence>MTEPSFDLATVMATYGGSDGKRTLALFEELQARGPIGIVALNLFRACKNSERAKTYRGGIRGRGSYRSMAYDRKGWAIDNLCSVLAEHAEALEIAWGWGVDCDTTGFNQVLYVEIATGQVSFHSPRRGAGPDYAGEWDGVRGQASTRICCFVADILKFAPEVALG</sequence>
<dbReference type="RefSeq" id="WP_021318191.1">
    <property type="nucleotide sequence ID" value="NZ_AUWY01000081.1"/>
</dbReference>
<gene>
    <name evidence="1" type="ORF">M529_11960</name>
</gene>
<reference evidence="1 2" key="1">
    <citation type="journal article" date="2013" name="Genome Announc.">
        <title>Draft Genome Sequence of Sphingobium ummariense Strain RL-3, a Hexachlorocyclohexane-Degrading Bacterium.</title>
        <authorList>
            <person name="Kohli P."/>
            <person name="Dua A."/>
            <person name="Sangwan N."/>
            <person name="Oldach P."/>
            <person name="Khurana J.P."/>
            <person name="Lal R."/>
        </authorList>
    </citation>
    <scope>NUCLEOTIDE SEQUENCE [LARGE SCALE GENOMIC DNA]</scope>
    <source>
        <strain evidence="1 2">RL-3</strain>
    </source>
</reference>
<dbReference type="STRING" id="1346791.M529_11960"/>
<evidence type="ECO:0000313" key="1">
    <source>
        <dbReference type="EMBL" id="EQB31971.1"/>
    </source>
</evidence>